<evidence type="ECO:0000313" key="6">
    <source>
        <dbReference type="Proteomes" id="UP000187209"/>
    </source>
</evidence>
<keyword evidence="3" id="KW-0732">Signal</keyword>
<evidence type="ECO:0000313" key="5">
    <source>
        <dbReference type="EMBL" id="OMJ83265.1"/>
    </source>
</evidence>
<name>A0A1R2C2U4_9CILI</name>
<feature type="domain" description="EGF-like" evidence="4">
    <location>
        <begin position="489"/>
        <end position="533"/>
    </location>
</feature>
<dbReference type="InterPro" id="IPR006212">
    <property type="entry name" value="Furin_repeat"/>
</dbReference>
<dbReference type="InterPro" id="IPR000742">
    <property type="entry name" value="EGF"/>
</dbReference>
<feature type="domain" description="EGF-like" evidence="4">
    <location>
        <begin position="590"/>
        <end position="629"/>
    </location>
</feature>
<feature type="signal peptide" evidence="3">
    <location>
        <begin position="1"/>
        <end position="17"/>
    </location>
</feature>
<dbReference type="OrthoDB" id="300641at2759"/>
<comment type="caution">
    <text evidence="5">The sequence shown here is derived from an EMBL/GenBank/DDBJ whole genome shotgun (WGS) entry which is preliminary data.</text>
</comment>
<dbReference type="Gene3D" id="2.60.120.200">
    <property type="match status" value="1"/>
</dbReference>
<feature type="domain" description="EGF-like" evidence="4">
    <location>
        <begin position="440"/>
        <end position="484"/>
    </location>
</feature>
<dbReference type="InterPro" id="IPR013320">
    <property type="entry name" value="ConA-like_dom_sf"/>
</dbReference>
<evidence type="ECO:0000256" key="2">
    <source>
        <dbReference type="SAM" id="Phobius"/>
    </source>
</evidence>
<proteinExistence type="predicted"/>
<dbReference type="Gene3D" id="2.10.220.10">
    <property type="entry name" value="Hormone Receptor, Insulin-like Growth Factor Receptor 1, Chain A, domain 2"/>
    <property type="match status" value="4"/>
</dbReference>
<dbReference type="Proteomes" id="UP000187209">
    <property type="component" value="Unassembled WGS sequence"/>
</dbReference>
<feature type="domain" description="EGF-like" evidence="4">
    <location>
        <begin position="634"/>
        <end position="673"/>
    </location>
</feature>
<dbReference type="InterPro" id="IPR009030">
    <property type="entry name" value="Growth_fac_rcpt_cys_sf"/>
</dbReference>
<dbReference type="Pfam" id="PF13385">
    <property type="entry name" value="Laminin_G_3"/>
    <property type="match status" value="1"/>
</dbReference>
<keyword evidence="2" id="KW-0472">Membrane</keyword>
<keyword evidence="2" id="KW-1133">Transmembrane helix</keyword>
<feature type="transmembrane region" description="Helical" evidence="2">
    <location>
        <begin position="1072"/>
        <end position="1100"/>
    </location>
</feature>
<feature type="domain" description="EGF-like" evidence="4">
    <location>
        <begin position="342"/>
        <end position="386"/>
    </location>
</feature>
<dbReference type="SUPFAM" id="SSF57184">
    <property type="entry name" value="Growth factor receptor domain"/>
    <property type="match status" value="4"/>
</dbReference>
<accession>A0A1R2C2U4</accession>
<reference evidence="5 6" key="1">
    <citation type="submission" date="2016-11" db="EMBL/GenBank/DDBJ databases">
        <title>The macronuclear genome of Stentor coeruleus: a giant cell with tiny introns.</title>
        <authorList>
            <person name="Slabodnick M."/>
            <person name="Ruby J.G."/>
            <person name="Reiff S.B."/>
            <person name="Swart E.C."/>
            <person name="Gosai S."/>
            <person name="Prabakaran S."/>
            <person name="Witkowska E."/>
            <person name="Larue G.E."/>
            <person name="Fisher S."/>
            <person name="Freeman R.M."/>
            <person name="Gunawardena J."/>
            <person name="Chu W."/>
            <person name="Stover N.A."/>
            <person name="Gregory B.D."/>
            <person name="Nowacki M."/>
            <person name="Derisi J."/>
            <person name="Roy S.W."/>
            <person name="Marshall W.F."/>
            <person name="Sood P."/>
        </authorList>
    </citation>
    <scope>NUCLEOTIDE SEQUENCE [LARGE SCALE GENOMIC DNA]</scope>
    <source>
        <strain evidence="5">WM001</strain>
    </source>
</reference>
<feature type="transmembrane region" description="Helical" evidence="2">
    <location>
        <begin position="984"/>
        <end position="1010"/>
    </location>
</feature>
<keyword evidence="1" id="KW-1015">Disulfide bond</keyword>
<feature type="transmembrane region" description="Helical" evidence="2">
    <location>
        <begin position="1157"/>
        <end position="1176"/>
    </location>
</feature>
<keyword evidence="6" id="KW-1185">Reference proteome</keyword>
<dbReference type="EMBL" id="MPUH01000310">
    <property type="protein sequence ID" value="OMJ83265.1"/>
    <property type="molecule type" value="Genomic_DNA"/>
</dbReference>
<feature type="transmembrane region" description="Helical" evidence="2">
    <location>
        <begin position="1220"/>
        <end position="1242"/>
    </location>
</feature>
<protein>
    <recommendedName>
        <fullName evidence="4">EGF-like domain-containing protein</fullName>
    </recommendedName>
</protein>
<gene>
    <name evidence="5" type="ORF">SteCoe_15853</name>
</gene>
<dbReference type="PANTHER" id="PTHR15332:SF175">
    <property type="entry name" value="PROPROTEIN CONVERTASE SUBTILISIN_KEXIN TYPE 5-LIKE"/>
    <property type="match status" value="1"/>
</dbReference>
<feature type="transmembrane region" description="Helical" evidence="2">
    <location>
        <begin position="1031"/>
        <end position="1052"/>
    </location>
</feature>
<evidence type="ECO:0000256" key="3">
    <source>
        <dbReference type="SAM" id="SignalP"/>
    </source>
</evidence>
<dbReference type="SMART" id="SM00261">
    <property type="entry name" value="FU"/>
    <property type="match status" value="9"/>
</dbReference>
<dbReference type="SUPFAM" id="SSF49899">
    <property type="entry name" value="Concanavalin A-like lectins/glucanases"/>
    <property type="match status" value="1"/>
</dbReference>
<feature type="transmembrane region" description="Helical" evidence="2">
    <location>
        <begin position="1183"/>
        <end position="1208"/>
    </location>
</feature>
<dbReference type="SMART" id="SM00181">
    <property type="entry name" value="EGF"/>
    <property type="match status" value="7"/>
</dbReference>
<keyword evidence="2" id="KW-0812">Transmembrane</keyword>
<sequence length="1281" mass="144567">MVLKLLLICLEVHISLSGKILEYKFGTNFGQIFYDYSGNNWHAVNGDNSSTSYNDTKPTDRGAFFVKDQQNRITLPPNDYVTSYFNLGSNFSIVMWVMTGDSYDYTIFNRFTSNVSHMLKIKRSSSADRIWIRFKQNNDDPGTAFSSANAFVSSNLYLGKWELIICTLEVTLLKAYINGEEKARLTLTSEYNENSKKFTTRLGSHDGTSYALEGYMWYFAIFDIIVTQTDYYGGNYITGNCLVNTCPSSCNPSILQNSQQYCLSINFDSTQNGAGNSCPSGCSYGCSNSLCLNCECNYKSCEIVSNQVNCLCPSIATSSQTTCTCPDRYYFSFCNCENCHEECATCSQANICLACIADNSTPKIDKGCKCMDKYYGSSLTTKTSCNSCHEECATCDQANICLTCIADNSTPKIDIGCKCKDKYYGSSLITQASCNPCYKECDTCDQANICLTCIADNSTPSIDEGCICMDKYYGNSLITQASCNPCYEECATCNQANICLTCIADNSTPKIDKGCKCNDKYYGSSLITQSSCNPCHEECDTCDQAYKCLTCKAANASPSENEGCLCDKNYYSTDLTDLNGCASCHTDCQACDGPTLCITCNDSNAIPNLIEGCNCQDGYFMNEVTRECIKCSNDCSKCNNSNTCSECKIINSNLIDYNCICPENSYNNSNECICSDGYYIKKTPDIFECLTCQEPCLTCLSLNQCTSCKDKKLVVDKNYNCVPDCKERYYISNMECKLCLNLCKICSNENSCQQCVDNADNNRYGCFCKKGYIEDNGNCVEDYFYAVISISKLNKVGILFSEKTEYPLSSYSINITLSPAYNFSYKYFEINSTLFYLVFDFSSNIPKDTKVIVDLSSNSILSKSGKHLKQYIYSSLLYEYKIIENSIEIKNIEKKVSSSVKIIITISIGCGIISNPSSLWALLNTVQLVSYIPLSSNPLTPKLKVFLSSFGQYNIVPNAGYFIFSPNSSSEPYLEARRFGFQNSLFLLNTGQIFTNFFAVLCMWPLMLLISKLPYFSTVKKLEKLLSNYKYSFFIRFWIQAYLDIGICAIIQMRSVIYTQDILIALDGYFNIFSAVFCLVKNNQIIFALLPSVFFICSFLNKEEILGKSQDLMKKWGSFYTEFKIKNNFWSSQFYLFYFIRRLIYVFSQIYLNQTLYLQGGIQIFCSIFTLCYLFYYRPFKNVSVCISTIISEISMTMVFILIYLFLFDLPNEFYNVIESVIIGIVLASIIIQFLVSLFNACKSFHKAWKKLEYIRAKSFLNNVDKFNQTAFGDISQIITK</sequence>
<feature type="domain" description="EGF-like" evidence="4">
    <location>
        <begin position="391"/>
        <end position="435"/>
    </location>
</feature>
<feature type="domain" description="EGF-like" evidence="4">
    <location>
        <begin position="745"/>
        <end position="780"/>
    </location>
</feature>
<evidence type="ECO:0000259" key="4">
    <source>
        <dbReference type="SMART" id="SM00181"/>
    </source>
</evidence>
<dbReference type="PANTHER" id="PTHR15332">
    <property type="entry name" value="PROPROTEIN CONVERTASE SUBTILISIN_KEXIN TYPE 5-LIKE"/>
    <property type="match status" value="1"/>
</dbReference>
<evidence type="ECO:0000256" key="1">
    <source>
        <dbReference type="ARBA" id="ARBA00023157"/>
    </source>
</evidence>
<feature type="chain" id="PRO_5013340105" description="EGF-like domain-containing protein" evidence="3">
    <location>
        <begin position="18"/>
        <end position="1281"/>
    </location>
</feature>
<organism evidence="5 6">
    <name type="scientific">Stentor coeruleus</name>
    <dbReference type="NCBI Taxonomy" id="5963"/>
    <lineage>
        <taxon>Eukaryota</taxon>
        <taxon>Sar</taxon>
        <taxon>Alveolata</taxon>
        <taxon>Ciliophora</taxon>
        <taxon>Postciliodesmatophora</taxon>
        <taxon>Heterotrichea</taxon>
        <taxon>Heterotrichida</taxon>
        <taxon>Stentoridae</taxon>
        <taxon>Stentor</taxon>
    </lineage>
</organism>